<gene>
    <name evidence="1" type="ORF">SCMC78_65790</name>
</gene>
<protein>
    <recommendedName>
        <fullName evidence="2">DUF222 domain-containing protein</fullName>
    </recommendedName>
</protein>
<dbReference type="RefSeq" id="WP_405927975.1">
    <property type="nucleotide sequence ID" value="NZ_AP035884.1"/>
</dbReference>
<dbReference type="KEGG" id="stcm:SCMC78_65790"/>
<dbReference type="AlphaFoldDB" id="A0AB33KLT7"/>
<sequence>MTPHPAHDPDGQGPHQRIDRIQPALADALEGILDVEAGLREILVLSHHDTAVEDLGSVLDAEAGLAAIVPPVAPGSPSRGAHDGMRTEALLRTIGPEDRMALRNESAIRTVSLILARTRRLALELEDHPPYDTYLARTLALDLARDITHDLADDLVLARGLARDLSITAAGELDLSRATAVADCLGQARGLGARADRLAARTRAGDLTSALERAHVHAVGLARDLDRNRGIALTFRLNVADDLDLALDIAHGRATDLVRLLGFEPGADRSPAHRELVAQVVGIRTAEMCRAIGQVLGHKPPTLDGDSLHALLDDFVTADLSDADLAGIDLTGVHWSERGTQWPAGLDVEALKTRSEETFPGSGTWVVRAGTATLHDLADR</sequence>
<evidence type="ECO:0008006" key="2">
    <source>
        <dbReference type="Google" id="ProtNLM"/>
    </source>
</evidence>
<dbReference type="EMBL" id="AP035884">
    <property type="protein sequence ID" value="BFP56772.1"/>
    <property type="molecule type" value="Genomic_DNA"/>
</dbReference>
<proteinExistence type="predicted"/>
<evidence type="ECO:0000313" key="1">
    <source>
        <dbReference type="EMBL" id="BFP56772.1"/>
    </source>
</evidence>
<accession>A0AB33KLT7</accession>
<organism evidence="1">
    <name type="scientific">Streptomyces sp. CMC78</name>
    <dbReference type="NCBI Taxonomy" id="3231512"/>
    <lineage>
        <taxon>Bacteria</taxon>
        <taxon>Bacillati</taxon>
        <taxon>Actinomycetota</taxon>
        <taxon>Actinomycetes</taxon>
        <taxon>Kitasatosporales</taxon>
        <taxon>Streptomycetaceae</taxon>
        <taxon>Streptomyces</taxon>
    </lineage>
</organism>
<reference evidence="1" key="1">
    <citation type="submission" date="2024-07" db="EMBL/GenBank/DDBJ databases">
        <title>Complete genome sequences of cellulolytic bacteria, Kitasatospora sp. CMC57 and Streptomyces sp. CMC78, isolated from Japanese agricultural soil.</title>
        <authorList>
            <person name="Hashimoto T."/>
            <person name="Ito M."/>
            <person name="Iwamoto M."/>
            <person name="Fukahori D."/>
            <person name="Shoda T."/>
            <person name="Sakoda M."/>
            <person name="Morohoshi T."/>
            <person name="Mitsuboshi M."/>
            <person name="Nishizawa T."/>
        </authorList>
    </citation>
    <scope>NUCLEOTIDE SEQUENCE</scope>
    <source>
        <strain evidence="1">CMC78</strain>
    </source>
</reference>
<name>A0AB33KLT7_9ACTN</name>